<keyword evidence="1" id="KW-0472">Membrane</keyword>
<keyword evidence="3" id="KW-1185">Reference proteome</keyword>
<protein>
    <submittedName>
        <fullName evidence="2">Uncharacterized protein</fullName>
    </submittedName>
</protein>
<dbReference type="AlphaFoldDB" id="A0A378JNJ2"/>
<dbReference type="Proteomes" id="UP000254794">
    <property type="component" value="Unassembled WGS sequence"/>
</dbReference>
<evidence type="ECO:0000313" key="3">
    <source>
        <dbReference type="Proteomes" id="UP000254794"/>
    </source>
</evidence>
<feature type="transmembrane region" description="Helical" evidence="1">
    <location>
        <begin position="6"/>
        <end position="28"/>
    </location>
</feature>
<name>A0A378JNJ2_9GAMM</name>
<evidence type="ECO:0000256" key="1">
    <source>
        <dbReference type="SAM" id="Phobius"/>
    </source>
</evidence>
<proteinExistence type="predicted"/>
<keyword evidence="1" id="KW-1133">Transmembrane helix</keyword>
<dbReference type="EMBL" id="UGOD01000001">
    <property type="protein sequence ID" value="STX52647.1"/>
    <property type="molecule type" value="Genomic_DNA"/>
</dbReference>
<accession>A0A378JNJ2</accession>
<keyword evidence="1" id="KW-0812">Transmembrane</keyword>
<reference evidence="2 3" key="1">
    <citation type="submission" date="2018-06" db="EMBL/GenBank/DDBJ databases">
        <authorList>
            <consortium name="Pathogen Informatics"/>
            <person name="Doyle S."/>
        </authorList>
    </citation>
    <scope>NUCLEOTIDE SEQUENCE [LARGE SCALE GENOMIC DNA]</scope>
    <source>
        <strain evidence="2 3">NCTC13316</strain>
    </source>
</reference>
<organism evidence="2 3">
    <name type="scientific">Legionella busanensis</name>
    <dbReference type="NCBI Taxonomy" id="190655"/>
    <lineage>
        <taxon>Bacteria</taxon>
        <taxon>Pseudomonadati</taxon>
        <taxon>Pseudomonadota</taxon>
        <taxon>Gammaproteobacteria</taxon>
        <taxon>Legionellales</taxon>
        <taxon>Legionellaceae</taxon>
        <taxon>Legionella</taxon>
    </lineage>
</organism>
<evidence type="ECO:0000313" key="2">
    <source>
        <dbReference type="EMBL" id="STX52647.1"/>
    </source>
</evidence>
<gene>
    <name evidence="2" type="ORF">NCTC13316_02768</name>
</gene>
<sequence length="46" mass="5463">MKKDPIIQIVKITQIIILFLKSVPISVLKKNFYNKSVKIFYRNLLI</sequence>